<keyword evidence="3" id="KW-0210">Decarboxylase</keyword>
<dbReference type="EMBL" id="JADAQX010000581">
    <property type="protein sequence ID" value="KAF8819844.1"/>
    <property type="molecule type" value="Genomic_DNA"/>
</dbReference>
<accession>A0ABQ7J788</accession>
<dbReference type="Gene3D" id="1.20.1340.10">
    <property type="entry name" value="dopa decarboxylase, N-terminal domain"/>
    <property type="match status" value="1"/>
</dbReference>
<evidence type="ECO:0000256" key="1">
    <source>
        <dbReference type="ARBA" id="ARBA00001933"/>
    </source>
</evidence>
<evidence type="ECO:0000256" key="4">
    <source>
        <dbReference type="ARBA" id="ARBA00022898"/>
    </source>
</evidence>
<comment type="caution">
    <text evidence="7">The sequence shown here is derived from an EMBL/GenBank/DDBJ whole genome shotgun (WGS) entry which is preliminary data.</text>
</comment>
<keyword evidence="4 6" id="KW-0663">Pyridoxal phosphate</keyword>
<keyword evidence="8" id="KW-1185">Reference proteome</keyword>
<dbReference type="InterPro" id="IPR015421">
    <property type="entry name" value="PyrdxlP-dep_Trfase_major"/>
</dbReference>
<evidence type="ECO:0000313" key="8">
    <source>
        <dbReference type="Proteomes" id="UP000823046"/>
    </source>
</evidence>
<dbReference type="PANTHER" id="PTHR11999:SF70">
    <property type="entry name" value="MIP05841P"/>
    <property type="match status" value="1"/>
</dbReference>
<protein>
    <submittedName>
        <fullName evidence="7">Tyrosine decarboxylase 1</fullName>
    </submittedName>
</protein>
<evidence type="ECO:0000256" key="2">
    <source>
        <dbReference type="ARBA" id="ARBA00009533"/>
    </source>
</evidence>
<keyword evidence="5 6" id="KW-0456">Lyase</keyword>
<name>A0ABQ7J788_9APIC</name>
<evidence type="ECO:0000256" key="3">
    <source>
        <dbReference type="ARBA" id="ARBA00022793"/>
    </source>
</evidence>
<dbReference type="InterPro" id="IPR010977">
    <property type="entry name" value="Aromatic_deC"/>
</dbReference>
<dbReference type="PRINTS" id="PR00800">
    <property type="entry name" value="YHDCRBOXLASE"/>
</dbReference>
<evidence type="ECO:0000256" key="6">
    <source>
        <dbReference type="RuleBase" id="RU000382"/>
    </source>
</evidence>
<organism evidence="7 8">
    <name type="scientific">Cardiosporidium cionae</name>
    <dbReference type="NCBI Taxonomy" id="476202"/>
    <lineage>
        <taxon>Eukaryota</taxon>
        <taxon>Sar</taxon>
        <taxon>Alveolata</taxon>
        <taxon>Apicomplexa</taxon>
        <taxon>Aconoidasida</taxon>
        <taxon>Nephromycida</taxon>
        <taxon>Cardiosporidium</taxon>
    </lineage>
</organism>
<dbReference type="InterPro" id="IPR015422">
    <property type="entry name" value="PyrdxlP-dep_Trfase_small"/>
</dbReference>
<sequence length="481" mass="53753">MCIVQCVSTGHKMIDFIVEFYTNLYTGNIPVDAKVPEGYLASCLPHEAPQKPLPFESVLEQVKLHFFPGLVQWQHPQFFGWFPGQTSFASIMGDMLSSTFNVIGFTWAASPVATELEVIMLNWMAKALALPSCFLSEAGFGGGAIQVSASDSIHVALIAARLKCLQCKGMYDITTNVGDSSKLVAYGSDQAHSSFMKSAKCAGLQTHLIKTSPSTYNAMQPEDLIQAIQEDIFKGLIPCFICGTIGTTSTTAVDPIESIASAVQFAFPTESIWFHVDAAYAGNFAVCEEFRYHFQGLEAWDSFNFNPHKAFRVGFDCSLFYVKNKNAIFNALSFTPEYLRNKVKEKSSTIDFKDWQVALGRRFRSLKLFFVLNLLGIEVIQNGLRRLNALALRLQKYLQGDPRFEVVAPVLFGLVCFRLKNKSNELQERLLMAMKEQNFFLTHTKINSDYIIRVSVGNISTTEIHVDALWKALSLKASEFE</sequence>
<dbReference type="Pfam" id="PF00282">
    <property type="entry name" value="Pyridoxal_deC"/>
    <property type="match status" value="1"/>
</dbReference>
<dbReference type="InterPro" id="IPR015424">
    <property type="entry name" value="PyrdxlP-dep_Trfase"/>
</dbReference>
<evidence type="ECO:0000313" key="7">
    <source>
        <dbReference type="EMBL" id="KAF8819844.1"/>
    </source>
</evidence>
<dbReference type="Proteomes" id="UP000823046">
    <property type="component" value="Unassembled WGS sequence"/>
</dbReference>
<proteinExistence type="inferred from homology"/>
<comment type="similarity">
    <text evidence="2 6">Belongs to the group II decarboxylase family.</text>
</comment>
<comment type="cofactor">
    <cofactor evidence="1 6">
        <name>pyridoxal 5'-phosphate</name>
        <dbReference type="ChEBI" id="CHEBI:597326"/>
    </cofactor>
</comment>
<dbReference type="SUPFAM" id="SSF53383">
    <property type="entry name" value="PLP-dependent transferases"/>
    <property type="match status" value="1"/>
</dbReference>
<dbReference type="Gene3D" id="3.40.640.10">
    <property type="entry name" value="Type I PLP-dependent aspartate aminotransferase-like (Major domain)"/>
    <property type="match status" value="1"/>
</dbReference>
<dbReference type="PANTHER" id="PTHR11999">
    <property type="entry name" value="GROUP II PYRIDOXAL-5-PHOSPHATE DECARBOXYLASE"/>
    <property type="match status" value="1"/>
</dbReference>
<dbReference type="InterPro" id="IPR002129">
    <property type="entry name" value="PyrdxlP-dep_de-COase"/>
</dbReference>
<gene>
    <name evidence="7" type="ORF">IE077_003905</name>
</gene>
<evidence type="ECO:0000256" key="5">
    <source>
        <dbReference type="ARBA" id="ARBA00023239"/>
    </source>
</evidence>
<dbReference type="Gene3D" id="3.90.1150.10">
    <property type="entry name" value="Aspartate Aminotransferase, domain 1"/>
    <property type="match status" value="1"/>
</dbReference>
<reference evidence="7 8" key="1">
    <citation type="journal article" date="2020" name="bioRxiv">
        <title>Metabolic contributions of an alphaproteobacterial endosymbiont in the apicomplexan Cardiosporidium cionae.</title>
        <authorList>
            <person name="Hunter E.S."/>
            <person name="Paight C.J."/>
            <person name="Lane C.E."/>
        </authorList>
    </citation>
    <scope>NUCLEOTIDE SEQUENCE [LARGE SCALE GENOMIC DNA]</scope>
    <source>
        <strain evidence="7">ESH_2018</strain>
    </source>
</reference>